<protein>
    <submittedName>
        <fullName evidence="1">Uncharacterized protein</fullName>
    </submittedName>
</protein>
<reference evidence="1 2" key="2">
    <citation type="journal article" date="2015" name="Antonie Van Leeuwenhoek">
        <title>Thioclava indica sp. nov., isolated from surface seawater of the Indian Ocean.</title>
        <authorList>
            <person name="Liu Y."/>
            <person name="Lai Q."/>
            <person name="Du J."/>
            <person name="Xu H."/>
            <person name="Jiang L."/>
            <person name="Shao Z."/>
        </authorList>
    </citation>
    <scope>NUCLEOTIDE SEQUENCE [LARGE SCALE GENOMIC DNA]</scope>
    <source>
        <strain evidence="1 2">13D2W-2</strain>
    </source>
</reference>
<dbReference type="Proteomes" id="UP000028607">
    <property type="component" value="Unassembled WGS sequence"/>
</dbReference>
<accession>A0A085TV83</accession>
<dbReference type="eggNOG" id="COG0572">
    <property type="taxonomic scope" value="Bacteria"/>
</dbReference>
<dbReference type="Gene3D" id="3.40.50.300">
    <property type="entry name" value="P-loop containing nucleotide triphosphate hydrolases"/>
    <property type="match status" value="1"/>
</dbReference>
<dbReference type="InterPro" id="IPR027417">
    <property type="entry name" value="P-loop_NTPase"/>
</dbReference>
<sequence length="224" mass="24695">MTDWLGDSDGPMGDHGAFMHPELQVPRADLASHVRQIEGERVVIALVGAPGSGKSHLARELAAGLGAEAAIVAMDGFHRDNDWLDAQGLRHVKGAPETFDTQGFHDLLAALKSTREDMPVPGFDRDADAVVPGAVTVPGQARYLIVEGNYLLLTRPGWRELYPLFDLSVRIDVPEEELRARLNGRWREQGLDLAEIRRRVEENDLPNGRVIGRESRAADLVIRD</sequence>
<gene>
    <name evidence="1" type="ORF">DW2_12285</name>
</gene>
<dbReference type="PATRIC" id="fig|1317124.6.peg.2488"/>
<name>A0A085TV83_9RHOB</name>
<dbReference type="SUPFAM" id="SSF52540">
    <property type="entry name" value="P-loop containing nucleoside triphosphate hydrolases"/>
    <property type="match status" value="1"/>
</dbReference>
<dbReference type="EMBL" id="AQRC01000009">
    <property type="protein sequence ID" value="KFE34630.1"/>
    <property type="molecule type" value="Genomic_DNA"/>
</dbReference>
<organism evidence="1 2">
    <name type="scientific">Thioclava atlantica</name>
    <dbReference type="NCBI Taxonomy" id="1317124"/>
    <lineage>
        <taxon>Bacteria</taxon>
        <taxon>Pseudomonadati</taxon>
        <taxon>Pseudomonadota</taxon>
        <taxon>Alphaproteobacteria</taxon>
        <taxon>Rhodobacterales</taxon>
        <taxon>Paracoccaceae</taxon>
        <taxon>Thioclava</taxon>
    </lineage>
</organism>
<proteinExistence type="predicted"/>
<evidence type="ECO:0000313" key="2">
    <source>
        <dbReference type="Proteomes" id="UP000028607"/>
    </source>
</evidence>
<reference evidence="2" key="1">
    <citation type="submission" date="2013-04" db="EMBL/GenBank/DDBJ databases">
        <title>Thioclava sp. 13D2W-2 Genome Sequencing.</title>
        <authorList>
            <person name="Lai Q."/>
            <person name="Li G."/>
            <person name="Shao Z."/>
        </authorList>
    </citation>
    <scope>NUCLEOTIDE SEQUENCE [LARGE SCALE GENOMIC DNA]</scope>
    <source>
        <strain evidence="2">13D2W-2</strain>
    </source>
</reference>
<comment type="caution">
    <text evidence="1">The sequence shown here is derived from an EMBL/GenBank/DDBJ whole genome shotgun (WGS) entry which is preliminary data.</text>
</comment>
<dbReference type="AlphaFoldDB" id="A0A085TV83"/>
<evidence type="ECO:0000313" key="1">
    <source>
        <dbReference type="EMBL" id="KFE34630.1"/>
    </source>
</evidence>
<keyword evidence="2" id="KW-1185">Reference proteome</keyword>
<dbReference type="PANTHER" id="PTHR10285">
    <property type="entry name" value="URIDINE KINASE"/>
    <property type="match status" value="1"/>
</dbReference>
<dbReference type="STRING" id="1317124.DW2_12285"/>
<dbReference type="RefSeq" id="WP_238321323.1">
    <property type="nucleotide sequence ID" value="NZ_AQRC01000009.1"/>
</dbReference>